<evidence type="ECO:0000313" key="2">
    <source>
        <dbReference type="Proteomes" id="UP001054945"/>
    </source>
</evidence>
<proteinExistence type="predicted"/>
<reference evidence="1 2" key="1">
    <citation type="submission" date="2021-06" db="EMBL/GenBank/DDBJ databases">
        <title>Caerostris extrusa draft genome.</title>
        <authorList>
            <person name="Kono N."/>
            <person name="Arakawa K."/>
        </authorList>
    </citation>
    <scope>NUCLEOTIDE SEQUENCE [LARGE SCALE GENOMIC DNA]</scope>
</reference>
<accession>A0AAV4QYX7</accession>
<gene>
    <name evidence="1" type="ORF">CEXT_57931</name>
</gene>
<organism evidence="1 2">
    <name type="scientific">Caerostris extrusa</name>
    <name type="common">Bark spider</name>
    <name type="synonym">Caerostris bankana</name>
    <dbReference type="NCBI Taxonomy" id="172846"/>
    <lineage>
        <taxon>Eukaryota</taxon>
        <taxon>Metazoa</taxon>
        <taxon>Ecdysozoa</taxon>
        <taxon>Arthropoda</taxon>
        <taxon>Chelicerata</taxon>
        <taxon>Arachnida</taxon>
        <taxon>Araneae</taxon>
        <taxon>Araneomorphae</taxon>
        <taxon>Entelegynae</taxon>
        <taxon>Araneoidea</taxon>
        <taxon>Araneidae</taxon>
        <taxon>Caerostris</taxon>
    </lineage>
</organism>
<dbReference type="Proteomes" id="UP001054945">
    <property type="component" value="Unassembled WGS sequence"/>
</dbReference>
<protein>
    <submittedName>
        <fullName evidence="1">Uncharacterized protein</fullName>
    </submittedName>
</protein>
<dbReference type="AlphaFoldDB" id="A0AAV4QYX7"/>
<keyword evidence="2" id="KW-1185">Reference proteome</keyword>
<evidence type="ECO:0000313" key="1">
    <source>
        <dbReference type="EMBL" id="GIY13539.1"/>
    </source>
</evidence>
<comment type="caution">
    <text evidence="1">The sequence shown here is derived from an EMBL/GenBank/DDBJ whole genome shotgun (WGS) entry which is preliminary data.</text>
</comment>
<dbReference type="EMBL" id="BPLR01006955">
    <property type="protein sequence ID" value="GIY13539.1"/>
    <property type="molecule type" value="Genomic_DNA"/>
</dbReference>
<sequence length="107" mass="12269">MSHKKTKTIPSTGRGFFCQVPGIPHRFSRCSVSLLLRKKKCSNSVHLRCNDHSGIFFRELGSEDGQDFCGNFLPTEGMNLGTEVRQRLQFKYKQVIDRSTEIWLNSC</sequence>
<name>A0AAV4QYX7_CAEEX</name>